<comment type="subcellular location">
    <subcellularLocation>
        <location evidence="1">Nucleus</location>
    </subcellularLocation>
</comment>
<dbReference type="EMBL" id="NKUJ01000388">
    <property type="protein sequence ID" value="RMJ06782.1"/>
    <property type="molecule type" value="Genomic_DNA"/>
</dbReference>
<evidence type="ECO:0000256" key="1">
    <source>
        <dbReference type="ARBA" id="ARBA00004123"/>
    </source>
</evidence>
<dbReference type="CDD" id="cd00067">
    <property type="entry name" value="GAL4"/>
    <property type="match status" value="1"/>
</dbReference>
<organism evidence="5 6">
    <name type="scientific">Fusarium kuroshium</name>
    <dbReference type="NCBI Taxonomy" id="2010991"/>
    <lineage>
        <taxon>Eukaryota</taxon>
        <taxon>Fungi</taxon>
        <taxon>Dikarya</taxon>
        <taxon>Ascomycota</taxon>
        <taxon>Pezizomycotina</taxon>
        <taxon>Sordariomycetes</taxon>
        <taxon>Hypocreomycetidae</taxon>
        <taxon>Hypocreales</taxon>
        <taxon>Nectriaceae</taxon>
        <taxon>Fusarium</taxon>
        <taxon>Fusarium solani species complex</taxon>
    </lineage>
</organism>
<evidence type="ECO:0000313" key="6">
    <source>
        <dbReference type="Proteomes" id="UP000277212"/>
    </source>
</evidence>
<evidence type="ECO:0000256" key="3">
    <source>
        <dbReference type="SAM" id="MobiDB-lite"/>
    </source>
</evidence>
<feature type="compositionally biased region" description="Low complexity" evidence="3">
    <location>
        <begin position="64"/>
        <end position="77"/>
    </location>
</feature>
<accession>A0A3M2RNL5</accession>
<evidence type="ECO:0000313" key="5">
    <source>
        <dbReference type="EMBL" id="RMJ06782.1"/>
    </source>
</evidence>
<feature type="region of interest" description="Disordered" evidence="3">
    <location>
        <begin position="172"/>
        <end position="209"/>
    </location>
</feature>
<feature type="domain" description="Zn(2)-C6 fungal-type" evidence="4">
    <location>
        <begin position="11"/>
        <end position="37"/>
    </location>
</feature>
<dbReference type="PANTHER" id="PTHR37534:SF11">
    <property type="entry name" value="ZN(II)2CYS6 TRANSCRIPTION FACTOR (EUROFUNG)"/>
    <property type="match status" value="1"/>
</dbReference>
<protein>
    <recommendedName>
        <fullName evidence="4">Zn(2)-C6 fungal-type domain-containing protein</fullName>
    </recommendedName>
</protein>
<dbReference type="Pfam" id="PF00172">
    <property type="entry name" value="Zn_clus"/>
    <property type="match status" value="1"/>
</dbReference>
<dbReference type="OrthoDB" id="4835445at2759"/>
<dbReference type="GO" id="GO:0045944">
    <property type="term" value="P:positive regulation of transcription by RNA polymerase II"/>
    <property type="evidence" value="ECO:0007669"/>
    <property type="project" value="TreeGrafter"/>
</dbReference>
<dbReference type="Proteomes" id="UP000277212">
    <property type="component" value="Unassembled WGS sequence"/>
</dbReference>
<keyword evidence="6" id="KW-1185">Reference proteome</keyword>
<sequence length="691" mass="77742">MGALDVRVNGCDEQKPSCGRCTRAGVKCTGYGPQFRWSTKYEVFRQDAPKKPKRRQTPKHPDQESSNNKNASENNQSLASSPQLDLQQQNPVLDHTDERQDGLCEPLFDNILLDIPGVTDLANFFNETPSSDSLSTAFFPQGLGHSPQDFGQGQELVQDVPAVMDDQSRLYPTTTLPPSPSFSISPASPHPNPHPQPHKAAIEESTRNPQLSTSVVSYSRVSGHNISTVSPARPLNDPASILVEFYFKETAQLFSCYDSSMNPFRTTVSRLWNSSPLLYKTLSSMAAASLVNDFPQLTALGKQLRKEAIEMLDKGSGPDQDLLLAMLMLGGSASWHNPRDLGLPFFNRARRKLPSMSTTMVERHGVDYHFFHQSMTYWEMLLSYVAENEELDTSIEEPSFSQGCTTLHFVPHPWTGFARNTQHAVQKVGRLIRKQRKMAFSHRFTSLSHIKQLEKDLVTASELEEYLCSLSHPVETTVLDTEDRNTPVWHLLTLAEAYRSTGLIQLYHIFPDLLDHRLAREALLSPDLNDDHGTDSTPLSCQLRKDWLTSYAVQALNLMKSIPLESGTRDFQPFILVSLSSELRMSPPPVDVHDGGLGACIPDQMVGFTSKTIEVSRMRHFIKSRLNSFLHTLPPKPIHVCLDIVNETWRTMDERARIVSTAGNDNDTFESYEDVYWMDVMIQNGWETTMA</sequence>
<dbReference type="GO" id="GO:0008270">
    <property type="term" value="F:zinc ion binding"/>
    <property type="evidence" value="ECO:0007669"/>
    <property type="project" value="InterPro"/>
</dbReference>
<evidence type="ECO:0000256" key="2">
    <source>
        <dbReference type="ARBA" id="ARBA00023242"/>
    </source>
</evidence>
<name>A0A3M2RNL5_9HYPO</name>
<keyword evidence="2" id="KW-0539">Nucleus</keyword>
<dbReference type="GO" id="GO:0000981">
    <property type="term" value="F:DNA-binding transcription factor activity, RNA polymerase II-specific"/>
    <property type="evidence" value="ECO:0007669"/>
    <property type="project" value="InterPro"/>
</dbReference>
<dbReference type="InterPro" id="IPR001138">
    <property type="entry name" value="Zn2Cys6_DnaBD"/>
</dbReference>
<evidence type="ECO:0000259" key="4">
    <source>
        <dbReference type="Pfam" id="PF00172"/>
    </source>
</evidence>
<dbReference type="GO" id="GO:0000976">
    <property type="term" value="F:transcription cis-regulatory region binding"/>
    <property type="evidence" value="ECO:0007669"/>
    <property type="project" value="TreeGrafter"/>
</dbReference>
<dbReference type="Pfam" id="PF11951">
    <property type="entry name" value="Fungal_trans_2"/>
    <property type="match status" value="1"/>
</dbReference>
<reference evidence="5 6" key="1">
    <citation type="submission" date="2017-06" db="EMBL/GenBank/DDBJ databases">
        <title>Comparative genomic analysis of Ambrosia Fusariam Clade fungi.</title>
        <authorList>
            <person name="Stajich J.E."/>
            <person name="Carrillo J."/>
            <person name="Kijimoto T."/>
            <person name="Eskalen A."/>
            <person name="O'Donnell K."/>
            <person name="Kasson M."/>
        </authorList>
    </citation>
    <scope>NUCLEOTIDE SEQUENCE [LARGE SCALE GENOMIC DNA]</scope>
    <source>
        <strain evidence="5">UCR3666</strain>
    </source>
</reference>
<dbReference type="AlphaFoldDB" id="A0A3M2RNL5"/>
<dbReference type="PANTHER" id="PTHR37534">
    <property type="entry name" value="TRANSCRIPTIONAL ACTIVATOR PROTEIN UGA3"/>
    <property type="match status" value="1"/>
</dbReference>
<dbReference type="GO" id="GO:0005634">
    <property type="term" value="C:nucleus"/>
    <property type="evidence" value="ECO:0007669"/>
    <property type="project" value="UniProtKB-SubCell"/>
</dbReference>
<feature type="region of interest" description="Disordered" evidence="3">
    <location>
        <begin position="42"/>
        <end position="83"/>
    </location>
</feature>
<gene>
    <name evidence="5" type="ORF">CDV36_013625</name>
</gene>
<proteinExistence type="predicted"/>
<comment type="caution">
    <text evidence="5">The sequence shown here is derived from an EMBL/GenBank/DDBJ whole genome shotgun (WGS) entry which is preliminary data.</text>
</comment>
<dbReference type="InterPro" id="IPR021858">
    <property type="entry name" value="Fun_TF"/>
</dbReference>